<dbReference type="RefSeq" id="XP_018288841.1">
    <property type="nucleotide sequence ID" value="XM_018431994.1"/>
</dbReference>
<dbReference type="Proteomes" id="UP000077315">
    <property type="component" value="Unassembled WGS sequence"/>
</dbReference>
<gene>
    <name evidence="2" type="ORF">PHYBLDRAFT_148024</name>
</gene>
<evidence type="ECO:0000256" key="1">
    <source>
        <dbReference type="SAM" id="MobiDB-lite"/>
    </source>
</evidence>
<name>A0A163A3G3_PHYB8</name>
<keyword evidence="3" id="KW-1185">Reference proteome</keyword>
<reference evidence="3" key="1">
    <citation type="submission" date="2015-06" db="EMBL/GenBank/DDBJ databases">
        <title>Expansion of signal transduction pathways in fungi by whole-genome duplication.</title>
        <authorList>
            <consortium name="DOE Joint Genome Institute"/>
            <person name="Corrochano L.M."/>
            <person name="Kuo A."/>
            <person name="Marcet-Houben M."/>
            <person name="Polaino S."/>
            <person name="Salamov A."/>
            <person name="Villalobos J.M."/>
            <person name="Alvarez M.I."/>
            <person name="Avalos J."/>
            <person name="Benito E.P."/>
            <person name="Benoit I."/>
            <person name="Burger G."/>
            <person name="Camino L.P."/>
            <person name="Canovas D."/>
            <person name="Cerda-Olmedo E."/>
            <person name="Cheng J.-F."/>
            <person name="Dominguez A."/>
            <person name="Elias M."/>
            <person name="Eslava A.P."/>
            <person name="Glaser F."/>
            <person name="Grimwood J."/>
            <person name="Gutierrez G."/>
            <person name="Heitman J."/>
            <person name="Henrissat B."/>
            <person name="Iturriaga E.A."/>
            <person name="Lang B.F."/>
            <person name="Lavin J.L."/>
            <person name="Lee S."/>
            <person name="Li W."/>
            <person name="Lindquist E."/>
            <person name="Lopez-Garcia S."/>
            <person name="Luque E.M."/>
            <person name="Marcos A.T."/>
            <person name="Martin J."/>
            <person name="McCluskey K."/>
            <person name="Medina H.R."/>
            <person name="Miralles-Duran A."/>
            <person name="Miyazaki A."/>
            <person name="Munoz-Torres E."/>
            <person name="Oguiza J.A."/>
            <person name="Ohm R."/>
            <person name="Olmedo M."/>
            <person name="Orejas M."/>
            <person name="Ortiz-Castellanos L."/>
            <person name="Pisabarro A.G."/>
            <person name="Rodriguez-Romero J."/>
            <person name="Ruiz-Herrera J."/>
            <person name="Ruiz-Vazquez R."/>
            <person name="Sanz C."/>
            <person name="Schackwitz W."/>
            <person name="Schmutz J."/>
            <person name="Shahriari M."/>
            <person name="Shelest E."/>
            <person name="Silva-Franco F."/>
            <person name="Soanes D."/>
            <person name="Syed K."/>
            <person name="Tagua V.G."/>
            <person name="Talbot N.J."/>
            <person name="Thon M."/>
            <person name="De vries R.P."/>
            <person name="Wiebenga A."/>
            <person name="Yadav J.S."/>
            <person name="Braun E.L."/>
            <person name="Baker S."/>
            <person name="Garre V."/>
            <person name="Horwitz B."/>
            <person name="Torres-Martinez S."/>
            <person name="Idnurm A."/>
            <person name="Herrera-Estrella A."/>
            <person name="Gabaldon T."/>
            <person name="Grigoriev I.V."/>
        </authorList>
    </citation>
    <scope>NUCLEOTIDE SEQUENCE [LARGE SCALE GENOMIC DNA]</scope>
    <source>
        <strain evidence="3">NRRL 1555(-)</strain>
    </source>
</reference>
<evidence type="ECO:0000313" key="2">
    <source>
        <dbReference type="EMBL" id="OAD70801.1"/>
    </source>
</evidence>
<dbReference type="OrthoDB" id="2281617at2759"/>
<dbReference type="GeneID" id="28992900"/>
<dbReference type="AlphaFoldDB" id="A0A163A3G3"/>
<feature type="region of interest" description="Disordered" evidence="1">
    <location>
        <begin position="98"/>
        <end position="123"/>
    </location>
</feature>
<dbReference type="InParanoid" id="A0A163A3G3"/>
<proteinExistence type="predicted"/>
<protein>
    <submittedName>
        <fullName evidence="2">Uncharacterized protein</fullName>
    </submittedName>
</protein>
<sequence>MPLPPNIVCSETRPALQPNNVPGIQQIIHRLKTRLALARFKHQHGYEHYDLVTLESSLLSSLLKSRRRPVMVPHRYYPSHPKSKPFVRSTASFAHAPTPTCIRSPLSAKRNTSPRPSLSSDDEDAANLLVMLHRMASLDK</sequence>
<feature type="compositionally biased region" description="Polar residues" evidence="1">
    <location>
        <begin position="109"/>
        <end position="119"/>
    </location>
</feature>
<dbReference type="EMBL" id="KV440987">
    <property type="protein sequence ID" value="OAD70801.1"/>
    <property type="molecule type" value="Genomic_DNA"/>
</dbReference>
<evidence type="ECO:0000313" key="3">
    <source>
        <dbReference type="Proteomes" id="UP000077315"/>
    </source>
</evidence>
<accession>A0A163A3G3</accession>
<dbReference type="VEuPathDB" id="FungiDB:PHYBLDRAFT_148024"/>
<organism evidence="2 3">
    <name type="scientific">Phycomyces blakesleeanus (strain ATCC 8743b / DSM 1359 / FGSC 10004 / NBRC 33097 / NRRL 1555)</name>
    <dbReference type="NCBI Taxonomy" id="763407"/>
    <lineage>
        <taxon>Eukaryota</taxon>
        <taxon>Fungi</taxon>
        <taxon>Fungi incertae sedis</taxon>
        <taxon>Mucoromycota</taxon>
        <taxon>Mucoromycotina</taxon>
        <taxon>Mucoromycetes</taxon>
        <taxon>Mucorales</taxon>
        <taxon>Phycomycetaceae</taxon>
        <taxon>Phycomyces</taxon>
    </lineage>
</organism>